<gene>
    <name evidence="4" type="ORF">JX360_17220</name>
</gene>
<dbReference type="Proteomes" id="UP000830835">
    <property type="component" value="Unassembled WGS sequence"/>
</dbReference>
<evidence type="ECO:0008006" key="6">
    <source>
        <dbReference type="Google" id="ProtNLM"/>
    </source>
</evidence>
<accession>A0ABT0CFR8</accession>
<dbReference type="Gene3D" id="3.30.870.10">
    <property type="entry name" value="Endonuclease Chain A"/>
    <property type="match status" value="1"/>
</dbReference>
<feature type="domain" description="Helicase C-terminal" evidence="3">
    <location>
        <begin position="579"/>
        <end position="760"/>
    </location>
</feature>
<dbReference type="Pfam" id="PF13091">
    <property type="entry name" value="PLDc_2"/>
    <property type="match status" value="1"/>
</dbReference>
<dbReference type="InterPro" id="IPR001650">
    <property type="entry name" value="Helicase_C-like"/>
</dbReference>
<dbReference type="SUPFAM" id="SSF56024">
    <property type="entry name" value="Phospholipase D/nuclease"/>
    <property type="match status" value="1"/>
</dbReference>
<dbReference type="PANTHER" id="PTHR45766">
    <property type="entry name" value="DNA ANNEALING HELICASE AND ENDONUCLEASE ZRANB3 FAMILY MEMBER"/>
    <property type="match status" value="1"/>
</dbReference>
<proteinExistence type="predicted"/>
<dbReference type="RefSeq" id="WP_244353428.1">
    <property type="nucleotide sequence ID" value="NZ_JAFIRA010000093.1"/>
</dbReference>
<dbReference type="EMBL" id="JAFIRA010000093">
    <property type="protein sequence ID" value="MCJ2544620.1"/>
    <property type="molecule type" value="Genomic_DNA"/>
</dbReference>
<name>A0ABT0CFR8_THEVL</name>
<dbReference type="InterPro" id="IPR049730">
    <property type="entry name" value="SNF2/RAD54-like_C"/>
</dbReference>
<dbReference type="PANTHER" id="PTHR45766:SF6">
    <property type="entry name" value="SWI_SNF-RELATED MATRIX-ASSOCIATED ACTIN-DEPENDENT REGULATOR OF CHROMATIN SUBFAMILY A-LIKE PROTEIN 1"/>
    <property type="match status" value="1"/>
</dbReference>
<feature type="domain" description="Helicase ATP-binding" evidence="2">
    <location>
        <begin position="191"/>
        <end position="339"/>
    </location>
</feature>
<evidence type="ECO:0000259" key="3">
    <source>
        <dbReference type="PROSITE" id="PS51194"/>
    </source>
</evidence>
<dbReference type="SMART" id="SM00490">
    <property type="entry name" value="HELICc"/>
    <property type="match status" value="1"/>
</dbReference>
<dbReference type="InterPro" id="IPR014001">
    <property type="entry name" value="Helicase_ATP-bd"/>
</dbReference>
<dbReference type="InterPro" id="IPR038718">
    <property type="entry name" value="SNF2-like_sf"/>
</dbReference>
<comment type="caution">
    <text evidence="4">The sequence shown here is derived from an EMBL/GenBank/DDBJ whole genome shotgun (WGS) entry which is preliminary data.</text>
</comment>
<dbReference type="Gene3D" id="3.40.50.300">
    <property type="entry name" value="P-loop containing nucleotide triphosphate hydrolases"/>
    <property type="match status" value="1"/>
</dbReference>
<dbReference type="PROSITE" id="PS51194">
    <property type="entry name" value="HELICASE_CTER"/>
    <property type="match status" value="1"/>
</dbReference>
<keyword evidence="5" id="KW-1185">Reference proteome</keyword>
<organism evidence="4 5">
    <name type="scientific">Thermostichus vulcanus str. 'Rupite'</name>
    <dbReference type="NCBI Taxonomy" id="2813851"/>
    <lineage>
        <taxon>Bacteria</taxon>
        <taxon>Bacillati</taxon>
        <taxon>Cyanobacteriota</taxon>
        <taxon>Cyanophyceae</taxon>
        <taxon>Thermostichales</taxon>
        <taxon>Thermostichaceae</taxon>
        <taxon>Thermostichus</taxon>
    </lineage>
</organism>
<protein>
    <recommendedName>
        <fullName evidence="6">Helicase</fullName>
    </recommendedName>
</protein>
<reference evidence="4" key="1">
    <citation type="submission" date="2021-02" db="EMBL/GenBank/DDBJ databases">
        <title>The CRISPR/cas machinery reduction and long-range gene transfer in the hot spring cyanobacterium Synechococcus.</title>
        <authorList>
            <person name="Dvorak P."/>
            <person name="Jahodarova E."/>
            <person name="Hasler P."/>
            <person name="Poulickova A."/>
        </authorList>
    </citation>
    <scope>NUCLEOTIDE SEQUENCE</scope>
    <source>
        <strain evidence="4">Rupite</strain>
    </source>
</reference>
<evidence type="ECO:0000313" key="5">
    <source>
        <dbReference type="Proteomes" id="UP000830835"/>
    </source>
</evidence>
<dbReference type="SMART" id="SM00487">
    <property type="entry name" value="DEXDc"/>
    <property type="match status" value="1"/>
</dbReference>
<dbReference type="InterPro" id="IPR027417">
    <property type="entry name" value="P-loop_NTPase"/>
</dbReference>
<keyword evidence="1" id="KW-0378">Hydrolase</keyword>
<dbReference type="Gene3D" id="3.40.50.10810">
    <property type="entry name" value="Tandem AAA-ATPase domain"/>
    <property type="match status" value="2"/>
</dbReference>
<evidence type="ECO:0000313" key="4">
    <source>
        <dbReference type="EMBL" id="MCJ2544620.1"/>
    </source>
</evidence>
<dbReference type="InterPro" id="IPR025202">
    <property type="entry name" value="PLD-like_dom"/>
</dbReference>
<dbReference type="CDD" id="cd18793">
    <property type="entry name" value="SF2_C_SNF"/>
    <property type="match status" value="1"/>
</dbReference>
<evidence type="ECO:0000256" key="1">
    <source>
        <dbReference type="ARBA" id="ARBA00022801"/>
    </source>
</evidence>
<sequence length="1006" mass="116800">MIGRDPTIKPAEPDRIDLQDYLRRELQSQLESSTFRLEYKHCIDRLIAFLNQDHVEVRLYGATGERTPFLHAKAYLFPSYSIVGSSNFTVPGLEGNTELNVLLADAQAAQEMRNTWFTEFWDHPSVDKDYKSKLIAELERSKFGSRAYTPHQILMRCLYTLFQPKESPAVKGQATTLELADFQQEGFERALQLLERHGGAIVADAVGLGKTYIGLRLIDHVLAERRQPGYVPRALVISPAQVRNLVWEPKLREFGLMADLLSQEEMGRPDFNSRRYSYCDIIIVDESHNFRNKLTSRYANLQRLICGGRRRKWVVLLTATPINNTIFDLYHQVLLLTRNDDRYYSSWGIPNLFQLFKDLDKGKGQITELLFQTMVRRSRMDVLKRQQAGEKIIIGGQEIRFPRRILGQFTYNFEDSFHRLYGRWVTYIEELFLAPYNLDHYLREKQIKSTEEELRNEVITSLMKTLYLKRLESSIKAFEYSIRWQAAFQDRFLDFLRQGQLLDGSRYRRLIALEAEELDDSVEDFLASLPSVDPTHYDLEELTRAIRADQEVLNQIIKGIDRIQSEVQTGEDFDLKLLSFKQMMLSLEQEKVIVFSYYRDTAEYLYQQLLEDTEWLRAMAEKRPALRDSSASLRIELLTGKTPNRQREVLVRRFAPRFNRLSDQERGCSPEEEIDLIICTDVLSEGQNLQEAAALVNYDLHWNPVRMIQRAGRIDRMGSPFEELMIINGFPEQGLESLLGLVKKLQQRIALIDQQVGLDASVLGEVISERSLEEIRLLKEAQSPSAQSEVLQALETKVDLVSLDEMKFPLLEFIQQSGMQAVEEIPLGIHSTRYQAPQEGLFLAFQVKDRHFWHFYPRQAGQIAMNPAQLQSDWASIFQLLYCQPGEFSKPDDLPPAPFDAEIFQVLQPAINNLLNLLNQRQSSSFLRPTLPQWLRRIYLCLTEAEDNHKLDSVTEEARQRVLNLVTQIKSIRTYERDCKTFWKIYQQDRDVSNLIGSPDILVSIV</sequence>
<evidence type="ECO:0000259" key="2">
    <source>
        <dbReference type="PROSITE" id="PS51192"/>
    </source>
</evidence>
<dbReference type="SUPFAM" id="SSF52540">
    <property type="entry name" value="P-loop containing nucleoside triphosphate hydrolases"/>
    <property type="match status" value="2"/>
</dbReference>
<dbReference type="Pfam" id="PF00271">
    <property type="entry name" value="Helicase_C"/>
    <property type="match status" value="1"/>
</dbReference>
<dbReference type="PROSITE" id="PS51192">
    <property type="entry name" value="HELICASE_ATP_BIND_1"/>
    <property type="match status" value="1"/>
</dbReference>